<sequence length="146" mass="16184">MGKLLLSLVTAAKKLRHYFDVHPITVVTNFALTSVLKKPKLTGRLAKWSIYLSSYDIDFKPRTAIKSQVLADFVADFSLELEKEAQSKVCSVANHDDKPWILHVDGSTNARGTGLGVVLKSPQGARWCTQYDAISRQPTTNPNTKP</sequence>
<keyword evidence="2" id="KW-1185">Reference proteome</keyword>
<organism evidence="1 2">
    <name type="scientific">Arctium lappa</name>
    <name type="common">Greater burdock</name>
    <name type="synonym">Lappa major</name>
    <dbReference type="NCBI Taxonomy" id="4217"/>
    <lineage>
        <taxon>Eukaryota</taxon>
        <taxon>Viridiplantae</taxon>
        <taxon>Streptophyta</taxon>
        <taxon>Embryophyta</taxon>
        <taxon>Tracheophyta</taxon>
        <taxon>Spermatophyta</taxon>
        <taxon>Magnoliopsida</taxon>
        <taxon>eudicotyledons</taxon>
        <taxon>Gunneridae</taxon>
        <taxon>Pentapetalae</taxon>
        <taxon>asterids</taxon>
        <taxon>campanulids</taxon>
        <taxon>Asterales</taxon>
        <taxon>Asteraceae</taxon>
        <taxon>Carduoideae</taxon>
        <taxon>Cardueae</taxon>
        <taxon>Arctiinae</taxon>
        <taxon>Arctium</taxon>
    </lineage>
</organism>
<gene>
    <name evidence="1" type="ORF">L6452_34512</name>
</gene>
<evidence type="ECO:0000313" key="2">
    <source>
        <dbReference type="Proteomes" id="UP001055879"/>
    </source>
</evidence>
<comment type="caution">
    <text evidence="1">The sequence shown here is derived from an EMBL/GenBank/DDBJ whole genome shotgun (WGS) entry which is preliminary data.</text>
</comment>
<reference evidence="1 2" key="2">
    <citation type="journal article" date="2022" name="Mol. Ecol. Resour.">
        <title>The genomes of chicory, endive, great burdock and yacon provide insights into Asteraceae paleo-polyploidization history and plant inulin production.</title>
        <authorList>
            <person name="Fan W."/>
            <person name="Wang S."/>
            <person name="Wang H."/>
            <person name="Wang A."/>
            <person name="Jiang F."/>
            <person name="Liu H."/>
            <person name="Zhao H."/>
            <person name="Xu D."/>
            <person name="Zhang Y."/>
        </authorList>
    </citation>
    <scope>NUCLEOTIDE SEQUENCE [LARGE SCALE GENOMIC DNA]</scope>
    <source>
        <strain evidence="2">cv. Niubang</strain>
    </source>
</reference>
<dbReference type="Proteomes" id="UP001055879">
    <property type="component" value="Linkage Group LG12"/>
</dbReference>
<name>A0ACB8YJJ0_ARCLA</name>
<reference evidence="2" key="1">
    <citation type="journal article" date="2022" name="Mol. Ecol. Resour.">
        <title>The genomes of chicory, endive, great burdock and yacon provide insights into Asteraceae palaeo-polyploidization history and plant inulin production.</title>
        <authorList>
            <person name="Fan W."/>
            <person name="Wang S."/>
            <person name="Wang H."/>
            <person name="Wang A."/>
            <person name="Jiang F."/>
            <person name="Liu H."/>
            <person name="Zhao H."/>
            <person name="Xu D."/>
            <person name="Zhang Y."/>
        </authorList>
    </citation>
    <scope>NUCLEOTIDE SEQUENCE [LARGE SCALE GENOMIC DNA]</scope>
    <source>
        <strain evidence="2">cv. Niubang</strain>
    </source>
</reference>
<dbReference type="EMBL" id="CM042058">
    <property type="protein sequence ID" value="KAI3685271.1"/>
    <property type="molecule type" value="Genomic_DNA"/>
</dbReference>
<evidence type="ECO:0000313" key="1">
    <source>
        <dbReference type="EMBL" id="KAI3685271.1"/>
    </source>
</evidence>
<accession>A0ACB8YJJ0</accession>
<protein>
    <submittedName>
        <fullName evidence="1">Uncharacterized protein</fullName>
    </submittedName>
</protein>
<proteinExistence type="predicted"/>